<gene>
    <name evidence="9" type="ORF">Tco_0952451</name>
</gene>
<reference evidence="9" key="1">
    <citation type="journal article" date="2022" name="Int. J. Mol. Sci.">
        <title>Draft Genome of Tanacetum Coccineum: Genomic Comparison of Closely Related Tanacetum-Family Plants.</title>
        <authorList>
            <person name="Yamashiro T."/>
            <person name="Shiraishi A."/>
            <person name="Nakayama K."/>
            <person name="Satake H."/>
        </authorList>
    </citation>
    <scope>NUCLEOTIDE SEQUENCE</scope>
</reference>
<evidence type="ECO:0000313" key="9">
    <source>
        <dbReference type="EMBL" id="GJT43736.1"/>
    </source>
</evidence>
<evidence type="ECO:0000259" key="7">
    <source>
        <dbReference type="Pfam" id="PF06813"/>
    </source>
</evidence>
<keyword evidence="4 6" id="KW-0472">Membrane</keyword>
<feature type="transmembrane region" description="Helical" evidence="6">
    <location>
        <begin position="397"/>
        <end position="418"/>
    </location>
</feature>
<feature type="transmembrane region" description="Helical" evidence="6">
    <location>
        <begin position="71"/>
        <end position="95"/>
    </location>
</feature>
<evidence type="ECO:0000256" key="4">
    <source>
        <dbReference type="ARBA" id="ARBA00023136"/>
    </source>
</evidence>
<name>A0ABQ5DX01_9ASTR</name>
<feature type="transmembrane region" description="Helical" evidence="6">
    <location>
        <begin position="335"/>
        <end position="352"/>
    </location>
</feature>
<dbReference type="InterPro" id="IPR056555">
    <property type="entry name" value="NFD4_C"/>
</dbReference>
<accession>A0ABQ5DX01</accession>
<feature type="transmembrane region" description="Helical" evidence="6">
    <location>
        <begin position="200"/>
        <end position="222"/>
    </location>
</feature>
<dbReference type="PANTHER" id="PTHR21576">
    <property type="entry name" value="UNCHARACTERIZED NODULIN-LIKE PROTEIN"/>
    <property type="match status" value="1"/>
</dbReference>
<dbReference type="Pfam" id="PF06813">
    <property type="entry name" value="Nodulin-like"/>
    <property type="match status" value="1"/>
</dbReference>
<evidence type="ECO:0000256" key="1">
    <source>
        <dbReference type="ARBA" id="ARBA00004141"/>
    </source>
</evidence>
<feature type="domain" description="Nodulin-like" evidence="7">
    <location>
        <begin position="1"/>
        <end position="213"/>
    </location>
</feature>
<dbReference type="InterPro" id="IPR036259">
    <property type="entry name" value="MFS_trans_sf"/>
</dbReference>
<feature type="transmembrane region" description="Helical" evidence="6">
    <location>
        <begin position="39"/>
        <end position="59"/>
    </location>
</feature>
<feature type="transmembrane region" description="Helical" evidence="6">
    <location>
        <begin position="101"/>
        <end position="122"/>
    </location>
</feature>
<feature type="domain" description="NFD4 C-terminal" evidence="8">
    <location>
        <begin position="284"/>
        <end position="456"/>
    </location>
</feature>
<evidence type="ECO:0000256" key="3">
    <source>
        <dbReference type="ARBA" id="ARBA00022989"/>
    </source>
</evidence>
<keyword evidence="2 6" id="KW-0812">Transmembrane</keyword>
<keyword evidence="10" id="KW-1185">Reference proteome</keyword>
<dbReference type="Gene3D" id="1.20.1250.20">
    <property type="entry name" value="MFS general substrate transporter like domains"/>
    <property type="match status" value="1"/>
</dbReference>
<dbReference type="Proteomes" id="UP001151760">
    <property type="component" value="Unassembled WGS sequence"/>
</dbReference>
<dbReference type="Pfam" id="PF23262">
    <property type="entry name" value="NFD4_C"/>
    <property type="match status" value="1"/>
</dbReference>
<evidence type="ECO:0000259" key="8">
    <source>
        <dbReference type="Pfam" id="PF23262"/>
    </source>
</evidence>
<evidence type="ECO:0000256" key="5">
    <source>
        <dbReference type="ARBA" id="ARBA00044504"/>
    </source>
</evidence>
<keyword evidence="3 6" id="KW-1133">Transmembrane helix</keyword>
<reference evidence="9" key="2">
    <citation type="submission" date="2022-01" db="EMBL/GenBank/DDBJ databases">
        <authorList>
            <person name="Yamashiro T."/>
            <person name="Shiraishi A."/>
            <person name="Satake H."/>
            <person name="Nakayama K."/>
        </authorList>
    </citation>
    <scope>NUCLEOTIDE SEQUENCE</scope>
</reference>
<dbReference type="PANTHER" id="PTHR21576:SF164">
    <property type="entry name" value="NODULIN-LIKE, MAJOR FACILITATOR SUPERFAMILY DOMAIN PROTEIN-RELATED"/>
    <property type="match status" value="1"/>
</dbReference>
<proteinExistence type="inferred from homology"/>
<dbReference type="EMBL" id="BQNB010015754">
    <property type="protein sequence ID" value="GJT43736.1"/>
    <property type="molecule type" value="Genomic_DNA"/>
</dbReference>
<sequence>MKSKLKINQVQLNYMAMGSDIGKMFGWCSGVVLLYFPTWVVLFMAAFLGLFGYGLQWLIIQGHVSLPYFMVFLLSLSAGGSIPWFNTVCFVLNINNFPDNWPLAVSLSVSFNGVTAALYNIIATKLTPNKNTSYLLLNALIPFIVAIAALGPILQQPGSDIDHQIDETSVKDDAYVFVCMYMLAAVTGLYLLFTESKSQNIYIVAILLIVLPFVFPKIVYLVKKLYRAYYSDGKPVEGPKYNLVEIKHHEEYPEESFAPTEKKNLLGWIFDMTIEKGRLKVLGEEHSVALLVTRCDFWLYYIAYFCGGAVGLVYSNNLGQIAQSLGHISETKALVTMYSTCSFFGRLLSAASDLVACFHHQNSTRMYTTRTGMLMLSLVPLPIAFLLLVLSDHKTDLCVATGLIGICSGFLISTAVSLTSELFGSKSSGINHNILITNIPLGSLLYGIIAAVIYDDHIGISQKVDLDDKTCVENGNEEQSISRN</sequence>
<feature type="transmembrane region" description="Helical" evidence="6">
    <location>
        <begin position="430"/>
        <end position="454"/>
    </location>
</feature>
<organism evidence="9 10">
    <name type="scientific">Tanacetum coccineum</name>
    <dbReference type="NCBI Taxonomy" id="301880"/>
    <lineage>
        <taxon>Eukaryota</taxon>
        <taxon>Viridiplantae</taxon>
        <taxon>Streptophyta</taxon>
        <taxon>Embryophyta</taxon>
        <taxon>Tracheophyta</taxon>
        <taxon>Spermatophyta</taxon>
        <taxon>Magnoliopsida</taxon>
        <taxon>eudicotyledons</taxon>
        <taxon>Gunneridae</taxon>
        <taxon>Pentapetalae</taxon>
        <taxon>asterids</taxon>
        <taxon>campanulids</taxon>
        <taxon>Asterales</taxon>
        <taxon>Asteraceae</taxon>
        <taxon>Asteroideae</taxon>
        <taxon>Anthemideae</taxon>
        <taxon>Anthemidinae</taxon>
        <taxon>Tanacetum</taxon>
    </lineage>
</organism>
<evidence type="ECO:0000256" key="6">
    <source>
        <dbReference type="SAM" id="Phobius"/>
    </source>
</evidence>
<feature type="transmembrane region" description="Helical" evidence="6">
    <location>
        <begin position="297"/>
        <end position="314"/>
    </location>
</feature>
<dbReference type="InterPro" id="IPR010658">
    <property type="entry name" value="Nodulin-like"/>
</dbReference>
<comment type="caution">
    <text evidence="9">The sequence shown here is derived from an EMBL/GenBank/DDBJ whole genome shotgun (WGS) entry which is preliminary data.</text>
</comment>
<feature type="transmembrane region" description="Helical" evidence="6">
    <location>
        <begin position="372"/>
        <end position="390"/>
    </location>
</feature>
<protein>
    <submittedName>
        <fullName evidence="9">Nuclear fusion defective 4-like protein</fullName>
    </submittedName>
</protein>
<comment type="similarity">
    <text evidence="5">Belongs to the major facilitator superfamily. Phosphate:H(+) symporter (TC 2.A.1.9) family.</text>
</comment>
<feature type="transmembrane region" description="Helical" evidence="6">
    <location>
        <begin position="134"/>
        <end position="154"/>
    </location>
</feature>
<evidence type="ECO:0000256" key="2">
    <source>
        <dbReference type="ARBA" id="ARBA00022692"/>
    </source>
</evidence>
<feature type="transmembrane region" description="Helical" evidence="6">
    <location>
        <begin position="174"/>
        <end position="193"/>
    </location>
</feature>
<comment type="subcellular location">
    <subcellularLocation>
        <location evidence="1">Membrane</location>
        <topology evidence="1">Multi-pass membrane protein</topology>
    </subcellularLocation>
</comment>
<dbReference type="SUPFAM" id="SSF103473">
    <property type="entry name" value="MFS general substrate transporter"/>
    <property type="match status" value="1"/>
</dbReference>
<evidence type="ECO:0000313" key="10">
    <source>
        <dbReference type="Proteomes" id="UP001151760"/>
    </source>
</evidence>